<dbReference type="Pfam" id="PF00650">
    <property type="entry name" value="CRAL_TRIO"/>
    <property type="match status" value="1"/>
</dbReference>
<reference evidence="2" key="1">
    <citation type="submission" date="2022-01" db="EMBL/GenBank/DDBJ databases">
        <authorList>
            <person name="King R."/>
        </authorList>
    </citation>
    <scope>NUCLEOTIDE SEQUENCE</scope>
</reference>
<evidence type="ECO:0000313" key="2">
    <source>
        <dbReference type="EMBL" id="CAG9858107.1"/>
    </source>
</evidence>
<gene>
    <name evidence="2" type="ORF">PHYEVI_LOCUS4498</name>
</gene>
<dbReference type="PROSITE" id="PS50191">
    <property type="entry name" value="CRAL_TRIO"/>
    <property type="match status" value="1"/>
</dbReference>
<name>A0A9N9XN96_PHYSR</name>
<sequence>MAVEVLITDRNKIRECLGKTETDVKNDIETIRNWLKYQKHLPESPTDVMLEFFLTNCKYSIEITKRNIDMYYTVRTLLPEFYENNNPHLEENKFIWDMSYYIPLPKLTENLHRIVVIKFNGTPAFDFCKWTGLITNIFEIRLHEDLILGVVCVVDCKDVRLDHLKDVTPVLIKKILFIKENVGKDLMKEVHVVNIAPHLLKFIELVKKFLKKKIADRIFVHQTIDKIYERIPKELLPRDYGGNEKSLNELWDMWKLKFDEYKWRYDELDKLKVNEELRPTPLENSDALGYYGNFKQLDVD</sequence>
<dbReference type="Proteomes" id="UP001153712">
    <property type="component" value="Chromosome 15"/>
</dbReference>
<dbReference type="Gene3D" id="3.40.525.10">
    <property type="entry name" value="CRAL-TRIO lipid binding domain"/>
    <property type="match status" value="1"/>
</dbReference>
<evidence type="ECO:0000259" key="1">
    <source>
        <dbReference type="PROSITE" id="PS50191"/>
    </source>
</evidence>
<dbReference type="InterPro" id="IPR001251">
    <property type="entry name" value="CRAL-TRIO_dom"/>
</dbReference>
<dbReference type="OrthoDB" id="6575879at2759"/>
<dbReference type="InterPro" id="IPR036865">
    <property type="entry name" value="CRAL-TRIO_dom_sf"/>
</dbReference>
<dbReference type="EMBL" id="OU900108">
    <property type="protein sequence ID" value="CAG9858107.1"/>
    <property type="molecule type" value="Genomic_DNA"/>
</dbReference>
<dbReference type="SUPFAM" id="SSF52087">
    <property type="entry name" value="CRAL/TRIO domain"/>
    <property type="match status" value="1"/>
</dbReference>
<dbReference type="AlphaFoldDB" id="A0A9N9XN96"/>
<dbReference type="SUPFAM" id="SSF46938">
    <property type="entry name" value="CRAL/TRIO N-terminal domain"/>
    <property type="match status" value="1"/>
</dbReference>
<dbReference type="GO" id="GO:1902936">
    <property type="term" value="F:phosphatidylinositol bisphosphate binding"/>
    <property type="evidence" value="ECO:0007669"/>
    <property type="project" value="TreeGrafter"/>
</dbReference>
<protein>
    <recommendedName>
        <fullName evidence="1">CRAL-TRIO domain-containing protein</fullName>
    </recommendedName>
</protein>
<dbReference type="PANTHER" id="PTHR10174:SF222">
    <property type="entry name" value="GH10083P-RELATED"/>
    <property type="match status" value="1"/>
</dbReference>
<proteinExistence type="predicted"/>
<dbReference type="InterPro" id="IPR036273">
    <property type="entry name" value="CRAL/TRIO_N_dom_sf"/>
</dbReference>
<dbReference type="GO" id="GO:0016020">
    <property type="term" value="C:membrane"/>
    <property type="evidence" value="ECO:0007669"/>
    <property type="project" value="TreeGrafter"/>
</dbReference>
<evidence type="ECO:0000313" key="3">
    <source>
        <dbReference type="Proteomes" id="UP001153712"/>
    </source>
</evidence>
<accession>A0A9N9XN96</accession>
<dbReference type="PRINTS" id="PR00180">
    <property type="entry name" value="CRETINALDHBP"/>
</dbReference>
<dbReference type="PANTHER" id="PTHR10174">
    <property type="entry name" value="ALPHA-TOCOPHEROL TRANSFER PROTEIN-RELATED"/>
    <property type="match status" value="1"/>
</dbReference>
<keyword evidence="3" id="KW-1185">Reference proteome</keyword>
<feature type="domain" description="CRAL-TRIO" evidence="1">
    <location>
        <begin position="153"/>
        <end position="248"/>
    </location>
</feature>
<organism evidence="2 3">
    <name type="scientific">Phyllotreta striolata</name>
    <name type="common">Striped flea beetle</name>
    <name type="synonym">Crioceris striolata</name>
    <dbReference type="NCBI Taxonomy" id="444603"/>
    <lineage>
        <taxon>Eukaryota</taxon>
        <taxon>Metazoa</taxon>
        <taxon>Ecdysozoa</taxon>
        <taxon>Arthropoda</taxon>
        <taxon>Hexapoda</taxon>
        <taxon>Insecta</taxon>
        <taxon>Pterygota</taxon>
        <taxon>Neoptera</taxon>
        <taxon>Endopterygota</taxon>
        <taxon>Coleoptera</taxon>
        <taxon>Polyphaga</taxon>
        <taxon>Cucujiformia</taxon>
        <taxon>Chrysomeloidea</taxon>
        <taxon>Chrysomelidae</taxon>
        <taxon>Galerucinae</taxon>
        <taxon>Alticini</taxon>
        <taxon>Phyllotreta</taxon>
    </lineage>
</organism>